<evidence type="ECO:0008006" key="4">
    <source>
        <dbReference type="Google" id="ProtNLM"/>
    </source>
</evidence>
<accession>A0ABQ8Q4F5</accession>
<keyword evidence="3" id="KW-1185">Reference proteome</keyword>
<feature type="region of interest" description="Disordered" evidence="1">
    <location>
        <begin position="1"/>
        <end position="131"/>
    </location>
</feature>
<feature type="compositionally biased region" description="Acidic residues" evidence="1">
    <location>
        <begin position="58"/>
        <end position="70"/>
    </location>
</feature>
<proteinExistence type="predicted"/>
<feature type="region of interest" description="Disordered" evidence="1">
    <location>
        <begin position="189"/>
        <end position="227"/>
    </location>
</feature>
<feature type="compositionally biased region" description="Polar residues" evidence="1">
    <location>
        <begin position="37"/>
        <end position="56"/>
    </location>
</feature>
<protein>
    <recommendedName>
        <fullName evidence="4">DDE-1 domain-containing protein</fullName>
    </recommendedName>
</protein>
<evidence type="ECO:0000313" key="2">
    <source>
        <dbReference type="EMBL" id="KAJ3993597.1"/>
    </source>
</evidence>
<sequence>MSTPRRGGRKPYKGRNISGLHNQKAAHASSSEHSEENSQLPSSVMASAEAANTLQLSDDSDVDEEAEENELDSKILSEQLAKIALREDEDDEWLPQSYRRKRRRPKKPRPKTYNKELGIAGKAPRTQERYAKSWRNQSALTDFQFSSIQAPNTAAAATETSPMVVDLTNSPPSTYLSLPAASTFIPQWRKASSSPDHTDSEQSAESDSPEGPPTTDSDQLSIPSTRSPSPLLSLSFFNDAPLFRDTMQLPLGAHQSQEEAELSELEFDDIVLVHEKSIEEEISSAPPMEMNEEDGEFLEDEMDENLAKPISEIKPWDKLRAQLKAEIKSHSKTLPVSKLNRLLILVNFANLRLKGESRMKASESIAKAWHDNRGRWFARRVRDLARYYQTFEHLPEERRGGTKMNRSWLHREDVRSRTLEYLKNLPTGKHINNVLFPELGIVLKNPLSLRTARRWLIRLGWRWSLVKKGVYMDGHERSDVVLYRQTKFLPEMAEYEQRMTQYEWDPNTQELKCIEPHLQPGEYELIPQFHDESSFHHLDYQSRLWLKSTDQPLRKKGRGQLIHVSEFINPETGPLIHVDEDGKVIKEAQKIIYPGAGHDAWWDTEQLLKQMDIAIEVFEAQFPGKQALFIFDNSSAHASLAPDALRAWEMNKSDGGKQRIQHDTIIPMNNPDISRRGLQQSMTVNGKPKGLQTVLEEQGFDVKGLRAKCKPYRYREEDKIKFDEAKVVAEKWLNACPTLTIRRFINRSFWFMSAYRKGLTGKAAEWAVRKQKQHRAVSQRAMMSIEAVLN</sequence>
<evidence type="ECO:0000256" key="1">
    <source>
        <dbReference type="SAM" id="MobiDB-lite"/>
    </source>
</evidence>
<feature type="compositionally biased region" description="Basic residues" evidence="1">
    <location>
        <begin position="98"/>
        <end position="112"/>
    </location>
</feature>
<dbReference type="EMBL" id="MU790755">
    <property type="protein sequence ID" value="KAJ3993597.1"/>
    <property type="molecule type" value="Genomic_DNA"/>
</dbReference>
<feature type="compositionally biased region" description="Polar residues" evidence="1">
    <location>
        <begin position="190"/>
        <end position="201"/>
    </location>
</feature>
<reference evidence="2" key="1">
    <citation type="submission" date="2022-08" db="EMBL/GenBank/DDBJ databases">
        <authorList>
            <consortium name="DOE Joint Genome Institute"/>
            <person name="Min B."/>
            <person name="Riley R."/>
            <person name="Sierra-Patev S."/>
            <person name="Naranjo-Ortiz M."/>
            <person name="Looney B."/>
            <person name="Konkel Z."/>
            <person name="Slot J.C."/>
            <person name="Sakamoto Y."/>
            <person name="Steenwyk J.L."/>
            <person name="Rokas A."/>
            <person name="Carro J."/>
            <person name="Camarero S."/>
            <person name="Ferreira P."/>
            <person name="Molpeceres G."/>
            <person name="Ruiz-Duenas F.J."/>
            <person name="Serrano A."/>
            <person name="Henrissat B."/>
            <person name="Drula E."/>
            <person name="Hughes K.W."/>
            <person name="Mata J.L."/>
            <person name="Ishikawa N.K."/>
            <person name="Vargas-Isla R."/>
            <person name="Ushijima S."/>
            <person name="Smith C.A."/>
            <person name="Ahrendt S."/>
            <person name="Andreopoulos W."/>
            <person name="He G."/>
            <person name="Labutti K."/>
            <person name="Lipzen A."/>
            <person name="Ng V."/>
            <person name="Sandor L."/>
            <person name="Barry K."/>
            <person name="Martinez A.T."/>
            <person name="Xiao Y."/>
            <person name="Gibbons J.G."/>
            <person name="Terashima K."/>
            <person name="Hibbett D.S."/>
            <person name="Grigoriev I.V."/>
        </authorList>
    </citation>
    <scope>NUCLEOTIDE SEQUENCE</scope>
    <source>
        <strain evidence="2">TFB10827</strain>
    </source>
</reference>
<organism evidence="2 3">
    <name type="scientific">Lentinula boryana</name>
    <dbReference type="NCBI Taxonomy" id="40481"/>
    <lineage>
        <taxon>Eukaryota</taxon>
        <taxon>Fungi</taxon>
        <taxon>Dikarya</taxon>
        <taxon>Basidiomycota</taxon>
        <taxon>Agaricomycotina</taxon>
        <taxon>Agaricomycetes</taxon>
        <taxon>Agaricomycetidae</taxon>
        <taxon>Agaricales</taxon>
        <taxon>Marasmiineae</taxon>
        <taxon>Omphalotaceae</taxon>
        <taxon>Lentinula</taxon>
    </lineage>
</organism>
<dbReference type="Proteomes" id="UP001163828">
    <property type="component" value="Unassembled WGS sequence"/>
</dbReference>
<gene>
    <name evidence="2" type="ORF">F5050DRAFT_1801155</name>
</gene>
<comment type="caution">
    <text evidence="2">The sequence shown here is derived from an EMBL/GenBank/DDBJ whole genome shotgun (WGS) entry which is preliminary data.</text>
</comment>
<dbReference type="PANTHER" id="PTHR35871">
    <property type="entry name" value="EXPRESSED PROTEIN"/>
    <property type="match status" value="1"/>
</dbReference>
<evidence type="ECO:0000313" key="3">
    <source>
        <dbReference type="Proteomes" id="UP001163828"/>
    </source>
</evidence>
<feature type="compositionally biased region" description="Basic residues" evidence="1">
    <location>
        <begin position="1"/>
        <end position="13"/>
    </location>
</feature>
<name>A0ABQ8Q4F5_9AGAR</name>
<dbReference type="PANTHER" id="PTHR35871:SF1">
    <property type="entry name" value="CXC1-LIKE CYSTEINE CLUSTER ASSOCIATED WITH KDZ TRANSPOSASES DOMAIN-CONTAINING PROTEIN"/>
    <property type="match status" value="1"/>
</dbReference>